<dbReference type="Gene3D" id="2.130.10.120">
    <property type="entry name" value="Prolyl oligopeptidase, N-terminal domain"/>
    <property type="match status" value="1"/>
</dbReference>
<gene>
    <name evidence="6" type="ORF">GCM10011333_16890</name>
</gene>
<evidence type="ECO:0000256" key="3">
    <source>
        <dbReference type="ARBA" id="ARBA00022825"/>
    </source>
</evidence>
<dbReference type="RefSeq" id="WP_188550484.1">
    <property type="nucleotide sequence ID" value="NZ_BMFY01000006.1"/>
</dbReference>
<keyword evidence="1" id="KW-0645">Protease</keyword>
<dbReference type="PANTHER" id="PTHR42881:SF13">
    <property type="entry name" value="PROLYL ENDOPEPTIDASE"/>
    <property type="match status" value="1"/>
</dbReference>
<reference evidence="6" key="2">
    <citation type="submission" date="2020-09" db="EMBL/GenBank/DDBJ databases">
        <authorList>
            <person name="Sun Q."/>
            <person name="Zhou Y."/>
        </authorList>
    </citation>
    <scope>NUCLEOTIDE SEQUENCE</scope>
    <source>
        <strain evidence="6">CGMCC 1.12785</strain>
    </source>
</reference>
<dbReference type="Pfam" id="PF02897">
    <property type="entry name" value="Peptidase_S9_N"/>
    <property type="match status" value="1"/>
</dbReference>
<keyword evidence="7" id="KW-1185">Reference proteome</keyword>
<keyword evidence="2" id="KW-0378">Hydrolase</keyword>
<dbReference type="InterPro" id="IPR002470">
    <property type="entry name" value="Peptidase_S9A"/>
</dbReference>
<dbReference type="GO" id="GO:0006508">
    <property type="term" value="P:proteolysis"/>
    <property type="evidence" value="ECO:0007669"/>
    <property type="project" value="UniProtKB-KW"/>
</dbReference>
<dbReference type="Proteomes" id="UP000616114">
    <property type="component" value="Unassembled WGS sequence"/>
</dbReference>
<protein>
    <submittedName>
        <fullName evidence="6">Prolyl oligopeptidase</fullName>
    </submittedName>
</protein>
<evidence type="ECO:0000256" key="1">
    <source>
        <dbReference type="ARBA" id="ARBA00022670"/>
    </source>
</evidence>
<dbReference type="EMBL" id="BMFY01000006">
    <property type="protein sequence ID" value="GGA14604.1"/>
    <property type="molecule type" value="Genomic_DNA"/>
</dbReference>
<evidence type="ECO:0000313" key="7">
    <source>
        <dbReference type="Proteomes" id="UP000616114"/>
    </source>
</evidence>
<dbReference type="Pfam" id="PF00326">
    <property type="entry name" value="Peptidase_S9"/>
    <property type="match status" value="1"/>
</dbReference>
<dbReference type="InterPro" id="IPR023302">
    <property type="entry name" value="Pept_S9A_N"/>
</dbReference>
<dbReference type="SUPFAM" id="SSF50993">
    <property type="entry name" value="Peptidase/esterase 'gauge' domain"/>
    <property type="match status" value="1"/>
</dbReference>
<keyword evidence="3" id="KW-0720">Serine protease</keyword>
<feature type="domain" description="Peptidase S9A N-terminal" evidence="5">
    <location>
        <begin position="18"/>
        <end position="412"/>
    </location>
</feature>
<dbReference type="InterPro" id="IPR029058">
    <property type="entry name" value="AB_hydrolase_fold"/>
</dbReference>
<dbReference type="PANTHER" id="PTHR42881">
    <property type="entry name" value="PROLYL ENDOPEPTIDASE"/>
    <property type="match status" value="1"/>
</dbReference>
<accession>A0A8J2TYA2</accession>
<evidence type="ECO:0000313" key="6">
    <source>
        <dbReference type="EMBL" id="GGA14604.1"/>
    </source>
</evidence>
<dbReference type="GO" id="GO:0005829">
    <property type="term" value="C:cytosol"/>
    <property type="evidence" value="ECO:0007669"/>
    <property type="project" value="TreeGrafter"/>
</dbReference>
<reference evidence="6" key="1">
    <citation type="journal article" date="2014" name="Int. J. Syst. Evol. Microbiol.">
        <title>Complete genome sequence of Corynebacterium casei LMG S-19264T (=DSM 44701T), isolated from a smear-ripened cheese.</title>
        <authorList>
            <consortium name="US DOE Joint Genome Institute (JGI-PGF)"/>
            <person name="Walter F."/>
            <person name="Albersmeier A."/>
            <person name="Kalinowski J."/>
            <person name="Ruckert C."/>
        </authorList>
    </citation>
    <scope>NUCLEOTIDE SEQUENCE</scope>
    <source>
        <strain evidence="6">CGMCC 1.12785</strain>
    </source>
</reference>
<feature type="domain" description="Peptidase S9 prolyl oligopeptidase catalytic" evidence="4">
    <location>
        <begin position="520"/>
        <end position="718"/>
    </location>
</feature>
<dbReference type="InterPro" id="IPR001375">
    <property type="entry name" value="Peptidase_S9_cat"/>
</dbReference>
<evidence type="ECO:0000256" key="2">
    <source>
        <dbReference type="ARBA" id="ARBA00022801"/>
    </source>
</evidence>
<dbReference type="InterPro" id="IPR051167">
    <property type="entry name" value="Prolyl_oligopep/macrocyclase"/>
</dbReference>
<dbReference type="GO" id="GO:0070012">
    <property type="term" value="F:oligopeptidase activity"/>
    <property type="evidence" value="ECO:0007669"/>
    <property type="project" value="TreeGrafter"/>
</dbReference>
<proteinExistence type="predicted"/>
<name>A0A8J2TYA2_9MICO</name>
<dbReference type="Gene3D" id="3.40.50.1820">
    <property type="entry name" value="alpha/beta hydrolase"/>
    <property type="match status" value="1"/>
</dbReference>
<dbReference type="SUPFAM" id="SSF53474">
    <property type="entry name" value="alpha/beta-Hydrolases"/>
    <property type="match status" value="1"/>
</dbReference>
<organism evidence="6 7">
    <name type="scientific">Sediminivirga luteola</name>
    <dbReference type="NCBI Taxonomy" id="1774748"/>
    <lineage>
        <taxon>Bacteria</taxon>
        <taxon>Bacillati</taxon>
        <taxon>Actinomycetota</taxon>
        <taxon>Actinomycetes</taxon>
        <taxon>Micrococcales</taxon>
        <taxon>Brevibacteriaceae</taxon>
        <taxon>Sediminivirga</taxon>
    </lineage>
</organism>
<evidence type="ECO:0000259" key="4">
    <source>
        <dbReference type="Pfam" id="PF00326"/>
    </source>
</evidence>
<dbReference type="PRINTS" id="PR00862">
    <property type="entry name" value="PROLIGOPTASE"/>
</dbReference>
<dbReference type="GO" id="GO:0004252">
    <property type="term" value="F:serine-type endopeptidase activity"/>
    <property type="evidence" value="ECO:0007669"/>
    <property type="project" value="InterPro"/>
</dbReference>
<evidence type="ECO:0000259" key="5">
    <source>
        <dbReference type="Pfam" id="PF02897"/>
    </source>
</evidence>
<sequence>MTDAVVPDTHGAGAAPDPYDPWLWLEDIHGEEALSWVREQNARTEALLHGGAAGAEHESLRAELLEVLDSPEKIPGVSKRGDWYVNFWRDAEHPRGVWRRTTWEEYRSGSPRWEVLLDVDALAAEEGVDWVFAGTAYLRPGFSRVLVKLSPDGGDAGQWREFDFESARWVENGFRLPTAKSSVSWVDRDEILVSTIAGEDDATESTYPRRVRRLRRGQELQDAEIVHEVETSHLMAGAGYDWTPGFERTVAVDVIDFHSSRSYVSQGPPRGKPQWQRIEVPEHVEVGLHREWLVLSPQLEWEHHGRAYAPGSLVIGRLEDFQRDGTGLRAVFEPDERTSLAGISWTRNYLVLNLLRDVASVVEIAEPARGFARHEADLGLPLQDLSVGAVDAHESDDVWITTTGFLTPTTLLRGRIIAGDAGTGGAQTGDAAPRIEAEEIRRGPEFFDASTHQVEQHFATSDDGTQVPYFLVAPVQMPLDGANPTLLTGYGGFLVSRLPGYSGTIGRGWLQRADDRGRLGVYVLANIRGGGEYGPRWHRAALREKRPRAYEDFAAVARDLVARGITSPEYLTAHGGSNGGLLMGNMLTRYPDLFAALSCGVPLLDMRRYTKLSAGASWIAEYGDPDDPDDWEFIRGFSPYHQVRPGRDYPPILLWTATSDDRVGPVQARKMAARLAELGYAQAYFHEELDGGHAGASDNAQAAALQARWLLFLRHQLGRPRNSRGATEDP</sequence>
<comment type="caution">
    <text evidence="6">The sequence shown here is derived from an EMBL/GenBank/DDBJ whole genome shotgun (WGS) entry which is preliminary data.</text>
</comment>
<dbReference type="AlphaFoldDB" id="A0A8J2TYA2"/>